<reference evidence="1 2" key="1">
    <citation type="submission" date="2018-08" db="EMBL/GenBank/DDBJ databases">
        <title>A genome reference for cultivated species of the human gut microbiota.</title>
        <authorList>
            <person name="Zou Y."/>
            <person name="Xue W."/>
            <person name="Luo G."/>
        </authorList>
    </citation>
    <scope>NUCLEOTIDE SEQUENCE [LARGE SCALE GENOMIC DNA]</scope>
    <source>
        <strain evidence="1 2">TF10-3AC</strain>
    </source>
</reference>
<evidence type="ECO:0000313" key="1">
    <source>
        <dbReference type="EMBL" id="RGK56523.1"/>
    </source>
</evidence>
<gene>
    <name evidence="1" type="ORF">DXD04_06650</name>
</gene>
<proteinExistence type="predicted"/>
<dbReference type="Proteomes" id="UP000260862">
    <property type="component" value="Unassembled WGS sequence"/>
</dbReference>
<protein>
    <submittedName>
        <fullName evidence="1">Uncharacterized protein</fullName>
    </submittedName>
</protein>
<keyword evidence="2" id="KW-1185">Reference proteome</keyword>
<dbReference type="AlphaFoldDB" id="A0A3E4N3F7"/>
<comment type="caution">
    <text evidence="1">The sequence shown here is derived from an EMBL/GenBank/DDBJ whole genome shotgun (WGS) entry which is preliminary data.</text>
</comment>
<name>A0A3E4N3F7_9BACT</name>
<organism evidence="1 2">
    <name type="scientific">Phocaeicola plebeius</name>
    <dbReference type="NCBI Taxonomy" id="310297"/>
    <lineage>
        <taxon>Bacteria</taxon>
        <taxon>Pseudomonadati</taxon>
        <taxon>Bacteroidota</taxon>
        <taxon>Bacteroidia</taxon>
        <taxon>Bacteroidales</taxon>
        <taxon>Bacteroidaceae</taxon>
        <taxon>Phocaeicola</taxon>
    </lineage>
</organism>
<dbReference type="EMBL" id="QSQT01000010">
    <property type="protein sequence ID" value="RGK56523.1"/>
    <property type="molecule type" value="Genomic_DNA"/>
</dbReference>
<dbReference type="RefSeq" id="WP_117672082.1">
    <property type="nucleotide sequence ID" value="NZ_CABOGR010000010.1"/>
</dbReference>
<evidence type="ECO:0000313" key="2">
    <source>
        <dbReference type="Proteomes" id="UP000260862"/>
    </source>
</evidence>
<sequence length="68" mass="7790">MINEDVLKIVLNNKSFGKYEAASIVGGLKRLKELCESGRIRYKTKEGVPHSRWACNAWDVIKHAKLIY</sequence>
<accession>A0A3E4N3F7</accession>